<dbReference type="PANTHER" id="PTHR30086:SF14">
    <property type="entry name" value="HOMOSERINE_HOMOSERINE LACTONE EFFLUX PROTEIN"/>
    <property type="match status" value="1"/>
</dbReference>
<evidence type="ECO:0000313" key="8">
    <source>
        <dbReference type="EMBL" id="HIU37531.1"/>
    </source>
</evidence>
<dbReference type="GO" id="GO:0005886">
    <property type="term" value="C:plasma membrane"/>
    <property type="evidence" value="ECO:0007669"/>
    <property type="project" value="UniProtKB-SubCell"/>
</dbReference>
<feature type="transmembrane region" description="Helical" evidence="7">
    <location>
        <begin position="150"/>
        <end position="175"/>
    </location>
</feature>
<dbReference type="PIRSF" id="PIRSF006324">
    <property type="entry name" value="LeuE"/>
    <property type="match status" value="1"/>
</dbReference>
<sequence length="216" mass="23232">MSSLFSLFLITSLANILSPGMGVIFAIVLSLQQGWHKTVFFSLGQAVGISLLFTAAMSGMGVILASSPTLFSAIKIAGSFFILYLGWRSWHKPAMHFGSAQDQHADAANGVPKDGLANFTKGVVISLCNPQPIIFGISVLPQFVDPNQSYLAQSVLMISVYAVLVFVNLVLYAILAERARRFFTGPRGSQIINRASACVFFAIGFLVLGFAVSDFL</sequence>
<evidence type="ECO:0000256" key="3">
    <source>
        <dbReference type="ARBA" id="ARBA00022475"/>
    </source>
</evidence>
<evidence type="ECO:0000256" key="5">
    <source>
        <dbReference type="ARBA" id="ARBA00022989"/>
    </source>
</evidence>
<organism evidence="8 9">
    <name type="scientific">Candidatus Aphodousia faecigallinarum</name>
    <dbReference type="NCBI Taxonomy" id="2840677"/>
    <lineage>
        <taxon>Bacteria</taxon>
        <taxon>Pseudomonadati</taxon>
        <taxon>Pseudomonadota</taxon>
        <taxon>Betaproteobacteria</taxon>
        <taxon>Burkholderiales</taxon>
        <taxon>Sutterellaceae</taxon>
        <taxon>Sutterellaceae incertae sedis</taxon>
        <taxon>Candidatus Aphodousia</taxon>
    </lineage>
</organism>
<evidence type="ECO:0000256" key="4">
    <source>
        <dbReference type="ARBA" id="ARBA00022692"/>
    </source>
</evidence>
<dbReference type="AlphaFoldDB" id="A0A9D1IIV3"/>
<dbReference type="GO" id="GO:0042970">
    <property type="term" value="F:homoserine transmembrane transporter activity"/>
    <property type="evidence" value="ECO:0007669"/>
    <property type="project" value="TreeGrafter"/>
</dbReference>
<reference evidence="8" key="1">
    <citation type="submission" date="2020-10" db="EMBL/GenBank/DDBJ databases">
        <authorList>
            <person name="Gilroy R."/>
        </authorList>
    </citation>
    <scope>NUCLEOTIDE SEQUENCE</scope>
    <source>
        <strain evidence="8">7463</strain>
    </source>
</reference>
<proteinExistence type="inferred from homology"/>
<comment type="caution">
    <text evidence="8">The sequence shown here is derived from an EMBL/GenBank/DDBJ whole genome shotgun (WGS) entry which is preliminary data.</text>
</comment>
<feature type="transmembrane region" description="Helical" evidence="7">
    <location>
        <begin position="123"/>
        <end position="144"/>
    </location>
</feature>
<keyword evidence="4 7" id="KW-0812">Transmembrane</keyword>
<feature type="transmembrane region" description="Helical" evidence="7">
    <location>
        <begin position="70"/>
        <end position="87"/>
    </location>
</feature>
<keyword evidence="5 7" id="KW-1133">Transmembrane helix</keyword>
<dbReference type="PANTHER" id="PTHR30086">
    <property type="entry name" value="ARGININE EXPORTER PROTEIN ARGO"/>
    <property type="match status" value="1"/>
</dbReference>
<gene>
    <name evidence="8" type="ORF">IAC56_04595</name>
</gene>
<evidence type="ECO:0000256" key="2">
    <source>
        <dbReference type="ARBA" id="ARBA00007928"/>
    </source>
</evidence>
<feature type="transmembrane region" description="Helical" evidence="7">
    <location>
        <begin position="195"/>
        <end position="213"/>
    </location>
</feature>
<keyword evidence="3" id="KW-1003">Cell membrane</keyword>
<evidence type="ECO:0000256" key="7">
    <source>
        <dbReference type="SAM" id="Phobius"/>
    </source>
</evidence>
<dbReference type="Proteomes" id="UP000824083">
    <property type="component" value="Unassembled WGS sequence"/>
</dbReference>
<evidence type="ECO:0000256" key="1">
    <source>
        <dbReference type="ARBA" id="ARBA00004651"/>
    </source>
</evidence>
<accession>A0A9D1IIV3</accession>
<dbReference type="Pfam" id="PF01810">
    <property type="entry name" value="LysE"/>
    <property type="match status" value="1"/>
</dbReference>
<evidence type="ECO:0000313" key="9">
    <source>
        <dbReference type="Proteomes" id="UP000824083"/>
    </source>
</evidence>
<reference evidence="8" key="2">
    <citation type="journal article" date="2021" name="PeerJ">
        <title>Extensive microbial diversity within the chicken gut microbiome revealed by metagenomics and culture.</title>
        <authorList>
            <person name="Gilroy R."/>
            <person name="Ravi A."/>
            <person name="Getino M."/>
            <person name="Pursley I."/>
            <person name="Horton D.L."/>
            <person name="Alikhan N.F."/>
            <person name="Baker D."/>
            <person name="Gharbi K."/>
            <person name="Hall N."/>
            <person name="Watson M."/>
            <person name="Adriaenssens E.M."/>
            <person name="Foster-Nyarko E."/>
            <person name="Jarju S."/>
            <person name="Secka A."/>
            <person name="Antonio M."/>
            <person name="Oren A."/>
            <person name="Chaudhuri R.R."/>
            <person name="La Ragione R."/>
            <person name="Hildebrand F."/>
            <person name="Pallen M.J."/>
        </authorList>
    </citation>
    <scope>NUCLEOTIDE SEQUENCE</scope>
    <source>
        <strain evidence="8">7463</strain>
    </source>
</reference>
<protein>
    <submittedName>
        <fullName evidence="8">LysE family translocator</fullName>
    </submittedName>
</protein>
<evidence type="ECO:0000256" key="6">
    <source>
        <dbReference type="ARBA" id="ARBA00023136"/>
    </source>
</evidence>
<name>A0A9D1IIV3_9BURK</name>
<dbReference type="EMBL" id="DVMY01000076">
    <property type="protein sequence ID" value="HIU37531.1"/>
    <property type="molecule type" value="Genomic_DNA"/>
</dbReference>
<feature type="transmembrane region" description="Helical" evidence="7">
    <location>
        <begin position="43"/>
        <end position="64"/>
    </location>
</feature>
<comment type="similarity">
    <text evidence="2">Belongs to the Rht family.</text>
</comment>
<comment type="subcellular location">
    <subcellularLocation>
        <location evidence="1">Cell membrane</location>
        <topology evidence="1">Multi-pass membrane protein</topology>
    </subcellularLocation>
</comment>
<dbReference type="InterPro" id="IPR001123">
    <property type="entry name" value="LeuE-type"/>
</dbReference>
<feature type="transmembrane region" description="Helical" evidence="7">
    <location>
        <begin position="6"/>
        <end position="31"/>
    </location>
</feature>
<keyword evidence="6 7" id="KW-0472">Membrane</keyword>